<sequence>MYKMVGDSVVVFKCAVSMNTVRFVAAILVVFALASAVPVPHKDKSHGSDESAELAALESNASVNGSLEAPDAGDEADIETDGISATNLGRIARSENSETHVHVDGESDEEDHDDDDDETVEDGDNVDLVKREVDEDADDDDEDDLDDDDDDDDDASDDDAGIVKREADSNSSEENADAANEEPAAEVAAPIETVAAAVEDAAASEAEAPAKKKRDTSTSQVVLDKLASLVETVQNDPDFQEIHKAVAASEVPQPAAPASA</sequence>
<feature type="compositionally biased region" description="Basic and acidic residues" evidence="1">
    <location>
        <begin position="92"/>
        <end position="105"/>
    </location>
</feature>
<protein>
    <submittedName>
        <fullName evidence="3">Nucleolin-like</fullName>
    </submittedName>
</protein>
<accession>A0A7E4VBW3</accession>
<evidence type="ECO:0000256" key="1">
    <source>
        <dbReference type="SAM" id="MobiDB-lite"/>
    </source>
</evidence>
<name>A0A7E4VBW3_PANRE</name>
<dbReference type="WBParaSite" id="Pan_g18581.t1">
    <property type="protein sequence ID" value="Pan_g18581.t1"/>
    <property type="gene ID" value="Pan_g18581"/>
</dbReference>
<dbReference type="Proteomes" id="UP000492821">
    <property type="component" value="Unassembled WGS sequence"/>
</dbReference>
<keyword evidence="2" id="KW-1185">Reference proteome</keyword>
<feature type="compositionally biased region" description="Low complexity" evidence="1">
    <location>
        <begin position="53"/>
        <end position="62"/>
    </location>
</feature>
<feature type="compositionally biased region" description="Low complexity" evidence="1">
    <location>
        <begin position="185"/>
        <end position="207"/>
    </location>
</feature>
<evidence type="ECO:0000313" key="2">
    <source>
        <dbReference type="Proteomes" id="UP000492821"/>
    </source>
</evidence>
<reference evidence="2" key="1">
    <citation type="journal article" date="2013" name="Genetics">
        <title>The draft genome and transcriptome of Panagrellus redivivus are shaped by the harsh demands of a free-living lifestyle.</title>
        <authorList>
            <person name="Srinivasan J."/>
            <person name="Dillman A.R."/>
            <person name="Macchietto M.G."/>
            <person name="Heikkinen L."/>
            <person name="Lakso M."/>
            <person name="Fracchia K.M."/>
            <person name="Antoshechkin I."/>
            <person name="Mortazavi A."/>
            <person name="Wong G."/>
            <person name="Sternberg P.W."/>
        </authorList>
    </citation>
    <scope>NUCLEOTIDE SEQUENCE [LARGE SCALE GENOMIC DNA]</scope>
    <source>
        <strain evidence="2">MT8872</strain>
    </source>
</reference>
<feature type="compositionally biased region" description="Acidic residues" evidence="1">
    <location>
        <begin position="71"/>
        <end position="80"/>
    </location>
</feature>
<dbReference type="AlphaFoldDB" id="A0A7E4VBW3"/>
<feature type="compositionally biased region" description="Basic and acidic residues" evidence="1">
    <location>
        <begin position="40"/>
        <end position="49"/>
    </location>
</feature>
<evidence type="ECO:0000313" key="3">
    <source>
        <dbReference type="WBParaSite" id="Pan_g18581.t1"/>
    </source>
</evidence>
<feature type="compositionally biased region" description="Acidic residues" evidence="1">
    <location>
        <begin position="134"/>
        <end position="160"/>
    </location>
</feature>
<organism evidence="2 3">
    <name type="scientific">Panagrellus redivivus</name>
    <name type="common">Microworm</name>
    <dbReference type="NCBI Taxonomy" id="6233"/>
    <lineage>
        <taxon>Eukaryota</taxon>
        <taxon>Metazoa</taxon>
        <taxon>Ecdysozoa</taxon>
        <taxon>Nematoda</taxon>
        <taxon>Chromadorea</taxon>
        <taxon>Rhabditida</taxon>
        <taxon>Tylenchina</taxon>
        <taxon>Panagrolaimomorpha</taxon>
        <taxon>Panagrolaimoidea</taxon>
        <taxon>Panagrolaimidae</taxon>
        <taxon>Panagrellus</taxon>
    </lineage>
</organism>
<feature type="compositionally biased region" description="Acidic residues" evidence="1">
    <location>
        <begin position="174"/>
        <end position="184"/>
    </location>
</feature>
<proteinExistence type="predicted"/>
<feature type="compositionally biased region" description="Acidic residues" evidence="1">
    <location>
        <begin position="106"/>
        <end position="125"/>
    </location>
</feature>
<feature type="region of interest" description="Disordered" evidence="1">
    <location>
        <begin position="40"/>
        <end position="220"/>
    </location>
</feature>
<reference evidence="3" key="2">
    <citation type="submission" date="2020-10" db="UniProtKB">
        <authorList>
            <consortium name="WormBaseParasite"/>
        </authorList>
    </citation>
    <scope>IDENTIFICATION</scope>
</reference>